<keyword evidence="12 16" id="KW-0630">Potassium</keyword>
<dbReference type="PANTHER" id="PTHR34265">
    <property type="entry name" value="TYPE III PANTOTHENATE KINASE"/>
    <property type="match status" value="1"/>
</dbReference>
<comment type="function">
    <text evidence="16">Catalyzes the phosphorylation of pantothenate (Pan), the first step in CoA biosynthesis.</text>
</comment>
<feature type="binding site" evidence="16">
    <location>
        <position position="185"/>
    </location>
    <ligand>
        <name>substrate</name>
    </ligand>
</feature>
<comment type="pathway">
    <text evidence="4 16">Cofactor biosynthesis; coenzyme A biosynthesis; CoA from (R)-pantothenate: step 1/5.</text>
</comment>
<comment type="similarity">
    <text evidence="14 16">Belongs to the type III pantothenate kinase family.</text>
</comment>
<reference evidence="18" key="1">
    <citation type="journal article" date="2019" name="Int. J. Syst. Evol. Microbiol.">
        <title>The Global Catalogue of Microorganisms (GCM) 10K type strain sequencing project: providing services to taxonomists for standard genome sequencing and annotation.</title>
        <authorList>
            <consortium name="The Broad Institute Genomics Platform"/>
            <consortium name="The Broad Institute Genome Sequencing Center for Infectious Disease"/>
            <person name="Wu L."/>
            <person name="Ma J."/>
        </authorList>
    </citation>
    <scope>NUCLEOTIDE SEQUENCE [LARGE SCALE GENOMIC DNA]</scope>
    <source>
        <strain evidence="18">CGMCC 1.10832</strain>
    </source>
</reference>
<evidence type="ECO:0000313" key="18">
    <source>
        <dbReference type="Proteomes" id="UP000636010"/>
    </source>
</evidence>
<feature type="active site" description="Proton acceptor" evidence="16">
    <location>
        <position position="109"/>
    </location>
</feature>
<keyword evidence="10 16" id="KW-0418">Kinase</keyword>
<dbReference type="NCBIfam" id="TIGR00671">
    <property type="entry name" value="baf"/>
    <property type="match status" value="1"/>
</dbReference>
<name>A0ABQ1MHY6_9BACT</name>
<dbReference type="GO" id="GO:0016301">
    <property type="term" value="F:kinase activity"/>
    <property type="evidence" value="ECO:0007669"/>
    <property type="project" value="UniProtKB-KW"/>
</dbReference>
<sequence length="256" mass="28711">MFWFAYFWLVLRYTNKFLMNAAIDIGNTKAKLGFFKENELVAYKAFNELKELADEIKKSEVSKVIISSVREDDESIKKILDLREDPFFLNYKTPVPFVNNYQSPTLGLDRIAIVAGAQTLFPDQHTLAIDLGTCITYDFLEAGIQYHGGAISPGMHMRFKALHNFTARLPLINPAQQVDVIGNSTENSIQSGVVHGVSGEIRAFINTYKEKYNPLNVIITGGDAKYFESKIKATIFAIPELVLVGLNAILRHNASI</sequence>
<feature type="binding site" evidence="16">
    <location>
        <position position="130"/>
    </location>
    <ligand>
        <name>K(+)</name>
        <dbReference type="ChEBI" id="CHEBI:29103"/>
    </ligand>
</feature>
<evidence type="ECO:0000256" key="14">
    <source>
        <dbReference type="ARBA" id="ARBA00038036"/>
    </source>
</evidence>
<dbReference type="SUPFAM" id="SSF53067">
    <property type="entry name" value="Actin-like ATPase domain"/>
    <property type="match status" value="2"/>
</dbReference>
<dbReference type="CDD" id="cd24015">
    <property type="entry name" value="ASKHA_NBD_PanK-III"/>
    <property type="match status" value="1"/>
</dbReference>
<keyword evidence="13 16" id="KW-0173">Coenzyme A biosynthesis</keyword>
<evidence type="ECO:0000256" key="16">
    <source>
        <dbReference type="HAMAP-Rule" id="MF_01274"/>
    </source>
</evidence>
<dbReference type="InterPro" id="IPR043129">
    <property type="entry name" value="ATPase_NBD"/>
</dbReference>
<evidence type="ECO:0000256" key="1">
    <source>
        <dbReference type="ARBA" id="ARBA00001206"/>
    </source>
</evidence>
<dbReference type="Gene3D" id="3.30.420.40">
    <property type="match status" value="2"/>
</dbReference>
<evidence type="ECO:0000256" key="2">
    <source>
        <dbReference type="ARBA" id="ARBA00001958"/>
    </source>
</evidence>
<evidence type="ECO:0000256" key="13">
    <source>
        <dbReference type="ARBA" id="ARBA00022993"/>
    </source>
</evidence>
<evidence type="ECO:0000256" key="6">
    <source>
        <dbReference type="ARBA" id="ARBA00012102"/>
    </source>
</evidence>
<keyword evidence="8 16" id="KW-0808">Transferase</keyword>
<feature type="binding site" evidence="16">
    <location>
        <position position="101"/>
    </location>
    <ligand>
        <name>substrate</name>
    </ligand>
</feature>
<proteinExistence type="inferred from homology"/>
<protein>
    <recommendedName>
        <fullName evidence="15 16">Type III pantothenate kinase</fullName>
        <ecNumber evidence="6 16">2.7.1.33</ecNumber>
    </recommendedName>
    <alternativeName>
        <fullName evidence="16">PanK-III</fullName>
    </alternativeName>
    <alternativeName>
        <fullName evidence="16">Pantothenic acid kinase</fullName>
    </alternativeName>
</protein>
<keyword evidence="11 16" id="KW-0067">ATP-binding</keyword>
<evidence type="ECO:0000256" key="3">
    <source>
        <dbReference type="ARBA" id="ARBA00004496"/>
    </source>
</evidence>
<dbReference type="PANTHER" id="PTHR34265:SF1">
    <property type="entry name" value="TYPE III PANTOTHENATE KINASE"/>
    <property type="match status" value="1"/>
</dbReference>
<gene>
    <name evidence="16 17" type="primary">coaX</name>
    <name evidence="17" type="ORF">GCM10011506_26180</name>
</gene>
<feature type="binding site" evidence="16">
    <location>
        <position position="133"/>
    </location>
    <ligand>
        <name>ATP</name>
        <dbReference type="ChEBI" id="CHEBI:30616"/>
    </ligand>
</feature>
<evidence type="ECO:0000256" key="7">
    <source>
        <dbReference type="ARBA" id="ARBA00022490"/>
    </source>
</evidence>
<keyword evidence="18" id="KW-1185">Reference proteome</keyword>
<evidence type="ECO:0000256" key="10">
    <source>
        <dbReference type="ARBA" id="ARBA00022777"/>
    </source>
</evidence>
<comment type="subunit">
    <text evidence="5 16">Homodimer.</text>
</comment>
<evidence type="ECO:0000256" key="9">
    <source>
        <dbReference type="ARBA" id="ARBA00022741"/>
    </source>
</evidence>
<evidence type="ECO:0000313" key="17">
    <source>
        <dbReference type="EMBL" id="GGC39452.1"/>
    </source>
</evidence>
<dbReference type="EC" id="2.7.1.33" evidence="6 16"/>
<evidence type="ECO:0000256" key="5">
    <source>
        <dbReference type="ARBA" id="ARBA00011738"/>
    </source>
</evidence>
<feature type="binding site" evidence="16">
    <location>
        <begin position="107"/>
        <end position="110"/>
    </location>
    <ligand>
        <name>substrate</name>
    </ligand>
</feature>
<accession>A0ABQ1MHY6</accession>
<dbReference type="Proteomes" id="UP000636010">
    <property type="component" value="Unassembled WGS sequence"/>
</dbReference>
<evidence type="ECO:0000256" key="8">
    <source>
        <dbReference type="ARBA" id="ARBA00022679"/>
    </source>
</evidence>
<comment type="subcellular location">
    <subcellularLocation>
        <location evidence="3 16">Cytoplasm</location>
    </subcellularLocation>
</comment>
<comment type="cofactor">
    <cofactor evidence="16">
        <name>NH4(+)</name>
        <dbReference type="ChEBI" id="CHEBI:28938"/>
    </cofactor>
    <cofactor evidence="16">
        <name>K(+)</name>
        <dbReference type="ChEBI" id="CHEBI:29103"/>
    </cofactor>
    <text evidence="16">A monovalent cation. Ammonium or potassium.</text>
</comment>
<feature type="binding site" evidence="16">
    <location>
        <begin position="24"/>
        <end position="31"/>
    </location>
    <ligand>
        <name>ATP</name>
        <dbReference type="ChEBI" id="CHEBI:30616"/>
    </ligand>
</feature>
<comment type="catalytic activity">
    <reaction evidence="1 16">
        <text>(R)-pantothenate + ATP = (R)-4'-phosphopantothenate + ADP + H(+)</text>
        <dbReference type="Rhea" id="RHEA:16373"/>
        <dbReference type="ChEBI" id="CHEBI:10986"/>
        <dbReference type="ChEBI" id="CHEBI:15378"/>
        <dbReference type="ChEBI" id="CHEBI:29032"/>
        <dbReference type="ChEBI" id="CHEBI:30616"/>
        <dbReference type="ChEBI" id="CHEBI:456216"/>
        <dbReference type="EC" id="2.7.1.33"/>
    </reaction>
</comment>
<evidence type="ECO:0000256" key="4">
    <source>
        <dbReference type="ARBA" id="ARBA00005225"/>
    </source>
</evidence>
<evidence type="ECO:0000256" key="15">
    <source>
        <dbReference type="ARBA" id="ARBA00040883"/>
    </source>
</evidence>
<keyword evidence="16" id="KW-0479">Metal-binding</keyword>
<organism evidence="17 18">
    <name type="scientific">Marivirga lumbricoides</name>
    <dbReference type="NCBI Taxonomy" id="1046115"/>
    <lineage>
        <taxon>Bacteria</taxon>
        <taxon>Pseudomonadati</taxon>
        <taxon>Bacteroidota</taxon>
        <taxon>Cytophagia</taxon>
        <taxon>Cytophagales</taxon>
        <taxon>Marivirgaceae</taxon>
        <taxon>Marivirga</taxon>
    </lineage>
</organism>
<comment type="caution">
    <text evidence="17">The sequence shown here is derived from an EMBL/GenBank/DDBJ whole genome shotgun (WGS) entry which is preliminary data.</text>
</comment>
<keyword evidence="9 16" id="KW-0547">Nucleotide-binding</keyword>
<comment type="cofactor">
    <cofactor evidence="2">
        <name>K(+)</name>
        <dbReference type="ChEBI" id="CHEBI:29103"/>
    </cofactor>
</comment>
<dbReference type="HAMAP" id="MF_01274">
    <property type="entry name" value="Pantothen_kinase_3"/>
    <property type="match status" value="1"/>
</dbReference>
<dbReference type="Pfam" id="PF03309">
    <property type="entry name" value="Pan_kinase"/>
    <property type="match status" value="1"/>
</dbReference>
<evidence type="ECO:0000256" key="12">
    <source>
        <dbReference type="ARBA" id="ARBA00022958"/>
    </source>
</evidence>
<keyword evidence="7 16" id="KW-0963">Cytoplasm</keyword>
<dbReference type="EMBL" id="BMEC01000008">
    <property type="protein sequence ID" value="GGC39452.1"/>
    <property type="molecule type" value="Genomic_DNA"/>
</dbReference>
<dbReference type="InterPro" id="IPR004619">
    <property type="entry name" value="Type_III_PanK"/>
</dbReference>
<evidence type="ECO:0000256" key="11">
    <source>
        <dbReference type="ARBA" id="ARBA00022840"/>
    </source>
</evidence>